<dbReference type="GO" id="GO:0016020">
    <property type="term" value="C:membrane"/>
    <property type="evidence" value="ECO:0007669"/>
    <property type="project" value="InterPro"/>
</dbReference>
<proteinExistence type="predicted"/>
<dbReference type="SUPFAM" id="SSF49313">
    <property type="entry name" value="Cadherin-like"/>
    <property type="match status" value="1"/>
</dbReference>
<dbReference type="AlphaFoldDB" id="A0A1F5YYY3"/>
<gene>
    <name evidence="1" type="ORF">A3F83_10300</name>
</gene>
<comment type="caution">
    <text evidence="1">The sequence shown here is derived from an EMBL/GenBank/DDBJ whole genome shotgun (WGS) entry which is preliminary data.</text>
</comment>
<evidence type="ECO:0000313" key="1">
    <source>
        <dbReference type="EMBL" id="OGG05112.1"/>
    </source>
</evidence>
<dbReference type="Pfam" id="PF05345">
    <property type="entry name" value="He_PIG"/>
    <property type="match status" value="1"/>
</dbReference>
<dbReference type="EMBL" id="MFIX01000091">
    <property type="protein sequence ID" value="OGG05112.1"/>
    <property type="molecule type" value="Genomic_DNA"/>
</dbReference>
<protein>
    <submittedName>
        <fullName evidence="1">Uncharacterized protein</fullName>
    </submittedName>
</protein>
<dbReference type="Proteomes" id="UP000179129">
    <property type="component" value="Unassembled WGS sequence"/>
</dbReference>
<organism evidence="1 2">
    <name type="scientific">Candidatus Glassbacteria bacterium RIFCSPLOWO2_12_FULL_58_11</name>
    <dbReference type="NCBI Taxonomy" id="1817867"/>
    <lineage>
        <taxon>Bacteria</taxon>
        <taxon>Candidatus Glassiibacteriota</taxon>
    </lineage>
</organism>
<dbReference type="GO" id="GO:0005509">
    <property type="term" value="F:calcium ion binding"/>
    <property type="evidence" value="ECO:0007669"/>
    <property type="project" value="InterPro"/>
</dbReference>
<sequence>MVALDNAGRQSGPSDVAELRHPLIATGALPLGRPGSYYEAQIEFSASIGHLVSQDEDGKAYQMRYRGGDELAFSLGGAPEALSIGRKTGLISGYLPANSAGRYTLTVSVTDQRTGASDSKTYEFEVKDTVPVGLK</sequence>
<name>A0A1F5YYY3_9BACT</name>
<reference evidence="1 2" key="1">
    <citation type="journal article" date="2016" name="Nat. Commun.">
        <title>Thousands of microbial genomes shed light on interconnected biogeochemical processes in an aquifer system.</title>
        <authorList>
            <person name="Anantharaman K."/>
            <person name="Brown C.T."/>
            <person name="Hug L.A."/>
            <person name="Sharon I."/>
            <person name="Castelle C.J."/>
            <person name="Probst A.J."/>
            <person name="Thomas B.C."/>
            <person name="Singh A."/>
            <person name="Wilkins M.J."/>
            <person name="Karaoz U."/>
            <person name="Brodie E.L."/>
            <person name="Williams K.H."/>
            <person name="Hubbard S.S."/>
            <person name="Banfield J.F."/>
        </authorList>
    </citation>
    <scope>NUCLEOTIDE SEQUENCE [LARGE SCALE GENOMIC DNA]</scope>
</reference>
<dbReference type="InterPro" id="IPR015919">
    <property type="entry name" value="Cadherin-like_sf"/>
</dbReference>
<accession>A0A1F5YYY3</accession>
<dbReference type="Gene3D" id="2.60.40.10">
    <property type="entry name" value="Immunoglobulins"/>
    <property type="match status" value="1"/>
</dbReference>
<dbReference type="InterPro" id="IPR013783">
    <property type="entry name" value="Ig-like_fold"/>
</dbReference>
<evidence type="ECO:0000313" key="2">
    <source>
        <dbReference type="Proteomes" id="UP000179129"/>
    </source>
</evidence>